<feature type="chain" id="PRO_5018321406" evidence="1">
    <location>
        <begin position="19"/>
        <end position="329"/>
    </location>
</feature>
<dbReference type="EMBL" id="RCTY01000055">
    <property type="protein sequence ID" value="ROU04873.1"/>
    <property type="molecule type" value="Genomic_DNA"/>
</dbReference>
<comment type="caution">
    <text evidence="2">The sequence shown here is derived from an EMBL/GenBank/DDBJ whole genome shotgun (WGS) entry which is preliminary data.</text>
</comment>
<evidence type="ECO:0000313" key="3">
    <source>
        <dbReference type="Proteomes" id="UP000275910"/>
    </source>
</evidence>
<evidence type="ECO:0000256" key="1">
    <source>
        <dbReference type="SAM" id="SignalP"/>
    </source>
</evidence>
<sequence>MPFALCALAAAFSPLAFAEDSQEETPQEERDFAATLEAMSAPVKKFVDYIGELDRRYPDSAQVDPEKFLSGEAETFALLYCQAIGFQGPCVVESKDGVENFVSYAPAAKAAKAAAVRWWSWLDPRLYSIGVIPERSYCPAQYPLTWFHHDDEDRRNANGRGGWIGGTTSDNNTTWRYCRIDSLRAMSYRPLPYQGNRYDYAVLNLGAFCPSGARRVMRHQQNELWRNQNASSGLPSTLPSISVPVFTLTWYCHFDGGAPSYLGHMNAFPKLGFAHGVHAPAAFPRPWALANGWVHQDDEDWFNLNFWLGWPDDAMIGNGNTWRGLAKVE</sequence>
<keyword evidence="1" id="KW-0732">Signal</keyword>
<protein>
    <submittedName>
        <fullName evidence="2">Uncharacterized protein</fullName>
    </submittedName>
</protein>
<dbReference type="AlphaFoldDB" id="A0A3N2RBS3"/>
<name>A0A3N2RBS3_LYSEN</name>
<feature type="signal peptide" evidence="1">
    <location>
        <begin position="1"/>
        <end position="18"/>
    </location>
</feature>
<evidence type="ECO:0000313" key="2">
    <source>
        <dbReference type="EMBL" id="ROU04873.1"/>
    </source>
</evidence>
<reference evidence="2 3" key="1">
    <citation type="submission" date="2018-10" db="EMBL/GenBank/DDBJ databases">
        <title>The genome of Lysobacter enzymogenes OH11.</title>
        <authorList>
            <person name="Liu F."/>
            <person name="Zhao Y."/>
            <person name="Qian G."/>
            <person name="Chen Y."/>
            <person name="Xu H."/>
        </authorList>
    </citation>
    <scope>NUCLEOTIDE SEQUENCE [LARGE SCALE GENOMIC DNA]</scope>
    <source>
        <strain evidence="2 3">OH11</strain>
    </source>
</reference>
<organism evidence="2 3">
    <name type="scientific">Lysobacter enzymogenes</name>
    <dbReference type="NCBI Taxonomy" id="69"/>
    <lineage>
        <taxon>Bacteria</taxon>
        <taxon>Pseudomonadati</taxon>
        <taxon>Pseudomonadota</taxon>
        <taxon>Gammaproteobacteria</taxon>
        <taxon>Lysobacterales</taxon>
        <taxon>Lysobacteraceae</taxon>
        <taxon>Lysobacter</taxon>
    </lineage>
</organism>
<gene>
    <name evidence="2" type="ORF">D9T17_22415</name>
</gene>
<accession>A0A3N2RBS3</accession>
<dbReference type="Proteomes" id="UP000275910">
    <property type="component" value="Unassembled WGS sequence"/>
</dbReference>
<proteinExistence type="predicted"/>